<keyword evidence="2" id="KW-0812">Transmembrane</keyword>
<sequence>MFTRTDDGGGETRFWQRGRLLSAGFLAAALGISLVSFLTGGHDEEQRPAALTALGPLAQGPDKATGRPPGCHTDDASDALPKRAPSDVTWRMVGGTRVPTSASAGPTRAAGPVLWCFAHTPMGAVMAAHVIPAQMTGPAWREVVDEQVVAGFGRNLFVSQRSSLDDAELESQPTGSYAGFTLEDYDKDSADVGILVKNAQGGLLSSTIRLRWSGGDWKVVPGSDGGLHSQVSAADGTDGYIQWGV</sequence>
<gene>
    <name evidence="4" type="ORF">HCJ95_09645</name>
</gene>
<comment type="caution">
    <text evidence="4">The sequence shown here is derived from an EMBL/GenBank/DDBJ whole genome shotgun (WGS) entry which is preliminary data.</text>
</comment>
<accession>A0ABX0YTV6</accession>
<keyword evidence="2" id="KW-0472">Membrane</keyword>
<reference evidence="4 5" key="1">
    <citation type="submission" date="2020-03" db="EMBL/GenBank/DDBJ databases">
        <title>WGS of actinomycetes isolated from Thailand.</title>
        <authorList>
            <person name="Thawai C."/>
        </authorList>
    </citation>
    <scope>NUCLEOTIDE SEQUENCE [LARGE SCALE GENOMIC DNA]</scope>
    <source>
        <strain evidence="4 5">NBRC 13905</strain>
    </source>
</reference>
<feature type="compositionally biased region" description="Basic and acidic residues" evidence="1">
    <location>
        <begin position="72"/>
        <end position="85"/>
    </location>
</feature>
<dbReference type="InterPro" id="IPR058488">
    <property type="entry name" value="DUF8175"/>
</dbReference>
<name>A0ABX0YTV6_STRTL</name>
<keyword evidence="5" id="KW-1185">Reference proteome</keyword>
<proteinExistence type="predicted"/>
<feature type="domain" description="DUF8175" evidence="3">
    <location>
        <begin position="64"/>
        <end position="241"/>
    </location>
</feature>
<dbReference type="EMBL" id="JAATEL010000008">
    <property type="protein sequence ID" value="NJP14551.1"/>
    <property type="molecule type" value="Genomic_DNA"/>
</dbReference>
<feature type="transmembrane region" description="Helical" evidence="2">
    <location>
        <begin position="20"/>
        <end position="38"/>
    </location>
</feature>
<evidence type="ECO:0000313" key="5">
    <source>
        <dbReference type="Proteomes" id="UP000635996"/>
    </source>
</evidence>
<protein>
    <recommendedName>
        <fullName evidence="3">DUF8175 domain-containing protein</fullName>
    </recommendedName>
</protein>
<evidence type="ECO:0000259" key="3">
    <source>
        <dbReference type="Pfam" id="PF26526"/>
    </source>
</evidence>
<evidence type="ECO:0000256" key="1">
    <source>
        <dbReference type="SAM" id="MobiDB-lite"/>
    </source>
</evidence>
<dbReference type="Proteomes" id="UP000635996">
    <property type="component" value="Unassembled WGS sequence"/>
</dbReference>
<keyword evidence="2" id="KW-1133">Transmembrane helix</keyword>
<feature type="region of interest" description="Disordered" evidence="1">
    <location>
        <begin position="54"/>
        <end position="86"/>
    </location>
</feature>
<organism evidence="4 5">
    <name type="scientific">Streptomyces thermoviolaceus subsp. thermoviolaceus</name>
    <dbReference type="NCBI Taxonomy" id="66860"/>
    <lineage>
        <taxon>Bacteria</taxon>
        <taxon>Bacillati</taxon>
        <taxon>Actinomycetota</taxon>
        <taxon>Actinomycetes</taxon>
        <taxon>Kitasatosporales</taxon>
        <taxon>Streptomycetaceae</taxon>
        <taxon>Streptomyces</taxon>
    </lineage>
</organism>
<evidence type="ECO:0000256" key="2">
    <source>
        <dbReference type="SAM" id="Phobius"/>
    </source>
</evidence>
<evidence type="ECO:0000313" key="4">
    <source>
        <dbReference type="EMBL" id="NJP14551.1"/>
    </source>
</evidence>
<dbReference type="Pfam" id="PF26526">
    <property type="entry name" value="DUF8175"/>
    <property type="match status" value="1"/>
</dbReference>